<dbReference type="CDD" id="cd00093">
    <property type="entry name" value="HTH_XRE"/>
    <property type="match status" value="1"/>
</dbReference>
<accession>A0A1I7IVK1</accession>
<dbReference type="Pfam" id="PF01381">
    <property type="entry name" value="HTH_3"/>
    <property type="match status" value="1"/>
</dbReference>
<keyword evidence="3" id="KW-1185">Reference proteome</keyword>
<evidence type="ECO:0000259" key="1">
    <source>
        <dbReference type="Pfam" id="PF01381"/>
    </source>
</evidence>
<protein>
    <submittedName>
        <fullName evidence="2">Helix-turn-helix</fullName>
    </submittedName>
</protein>
<name>A0A1I7IVK1_9FLAO</name>
<dbReference type="InterPro" id="IPR010982">
    <property type="entry name" value="Lambda_DNA-bd_dom_sf"/>
</dbReference>
<dbReference type="RefSeq" id="WP_093026548.1">
    <property type="nucleotide sequence ID" value="NZ_FPBK01000023.1"/>
</dbReference>
<dbReference type="AlphaFoldDB" id="A0A1I7IVK1"/>
<dbReference type="OrthoDB" id="9795789at2"/>
<sequence length="70" mass="8005">MEKDILNMIINHFGCTQKEFAALIDEQPYTVSRWCNGSTRLKAEKLAEIAKKVNVGYEVNVTIHEIKPIN</sequence>
<evidence type="ECO:0000313" key="3">
    <source>
        <dbReference type="Proteomes" id="UP000199138"/>
    </source>
</evidence>
<dbReference type="Proteomes" id="UP000199138">
    <property type="component" value="Unassembled WGS sequence"/>
</dbReference>
<dbReference type="SUPFAM" id="SSF47413">
    <property type="entry name" value="lambda repressor-like DNA-binding domains"/>
    <property type="match status" value="1"/>
</dbReference>
<dbReference type="EMBL" id="FPBK01000023">
    <property type="protein sequence ID" value="SFU76987.1"/>
    <property type="molecule type" value="Genomic_DNA"/>
</dbReference>
<dbReference type="GO" id="GO:0003677">
    <property type="term" value="F:DNA binding"/>
    <property type="evidence" value="ECO:0007669"/>
    <property type="project" value="InterPro"/>
</dbReference>
<organism evidence="2 3">
    <name type="scientific">Pustulibacterium marinum</name>
    <dbReference type="NCBI Taxonomy" id="1224947"/>
    <lineage>
        <taxon>Bacteria</taxon>
        <taxon>Pseudomonadati</taxon>
        <taxon>Bacteroidota</taxon>
        <taxon>Flavobacteriia</taxon>
        <taxon>Flavobacteriales</taxon>
        <taxon>Flavobacteriaceae</taxon>
        <taxon>Pustulibacterium</taxon>
    </lineage>
</organism>
<evidence type="ECO:0000313" key="2">
    <source>
        <dbReference type="EMBL" id="SFU76987.1"/>
    </source>
</evidence>
<reference evidence="2 3" key="1">
    <citation type="submission" date="2016-10" db="EMBL/GenBank/DDBJ databases">
        <authorList>
            <person name="de Groot N.N."/>
        </authorList>
    </citation>
    <scope>NUCLEOTIDE SEQUENCE [LARGE SCALE GENOMIC DNA]</scope>
    <source>
        <strain evidence="2 3">CGMCC 1.12333</strain>
    </source>
</reference>
<dbReference type="Gene3D" id="1.10.260.40">
    <property type="entry name" value="lambda repressor-like DNA-binding domains"/>
    <property type="match status" value="1"/>
</dbReference>
<dbReference type="InterPro" id="IPR001387">
    <property type="entry name" value="Cro/C1-type_HTH"/>
</dbReference>
<dbReference type="STRING" id="1224947.SAMN05216480_1234"/>
<feature type="domain" description="HTH cro/C1-type" evidence="1">
    <location>
        <begin position="12"/>
        <end position="56"/>
    </location>
</feature>
<gene>
    <name evidence="2" type="ORF">SAMN05216480_1234</name>
</gene>
<proteinExistence type="predicted"/>